<evidence type="ECO:0000313" key="12">
    <source>
        <dbReference type="EMBL" id="CAB4973099.1"/>
    </source>
</evidence>
<comment type="similarity">
    <text evidence="2">Belongs to the DivIVA family.</text>
</comment>
<evidence type="ECO:0000256" key="6">
    <source>
        <dbReference type="ARBA" id="ARBA00023306"/>
    </source>
</evidence>
<dbReference type="InterPro" id="IPR019933">
    <property type="entry name" value="DivIVA_domain"/>
</dbReference>
<evidence type="ECO:0000313" key="10">
    <source>
        <dbReference type="EMBL" id="CAB4835379.1"/>
    </source>
</evidence>
<comment type="subcellular location">
    <subcellularLocation>
        <location evidence="1">Cytoplasm</location>
    </subcellularLocation>
</comment>
<dbReference type="EMBL" id="CAFAAV010000306">
    <property type="protein sequence ID" value="CAB4835379.1"/>
    <property type="molecule type" value="Genomic_DNA"/>
</dbReference>
<keyword evidence="5" id="KW-0175">Coiled coil</keyword>
<evidence type="ECO:0000256" key="4">
    <source>
        <dbReference type="ARBA" id="ARBA00022618"/>
    </source>
</evidence>
<dbReference type="EMBL" id="CAEZYF010000015">
    <property type="protein sequence ID" value="CAB4732755.1"/>
    <property type="molecule type" value="Genomic_DNA"/>
</dbReference>
<dbReference type="Gene3D" id="1.20.5.620">
    <property type="entry name" value="F1F0 ATP synthase subunit B, membrane domain"/>
    <property type="match status" value="1"/>
</dbReference>
<reference evidence="9" key="1">
    <citation type="submission" date="2020-05" db="EMBL/GenBank/DDBJ databases">
        <authorList>
            <person name="Chiriac C."/>
            <person name="Salcher M."/>
            <person name="Ghai R."/>
            <person name="Kavagutti S V."/>
        </authorList>
    </citation>
    <scope>NUCLEOTIDE SEQUENCE</scope>
</reference>
<dbReference type="PANTHER" id="PTHR35794:SF2">
    <property type="entry name" value="CELL DIVISION PROTEIN DIVIVA"/>
    <property type="match status" value="1"/>
</dbReference>
<dbReference type="Gene3D" id="6.10.250.660">
    <property type="match status" value="1"/>
</dbReference>
<sequence length="316" mass="33434">MELTPQAIRSTDFKTVKRGYDPNEVDAFKDEVAAALEAAHGQATAMESRARAAVGRLQELSQQTPAAARSAAPNREDAPVHGVTPPAGLPVGDTEVISRTLLLAQRTADTAVAEARAEAQSVTSGARDEASRVVDSARSMAARMIDEAKAEARRSKEDELTLAENEVQGLLARRDFLLSDVDQLEQYVQAQRERLRDTAVELHEIVERVPGGLADMRRPLLSASAEPVVRRSAAPAAAAPAAPAPTAAVAPAASAFELDADDDPMSLFAPDDVPTGEVPLTASMPMDAGHGITAEVPIIRPGSKNDPFRIGGDELR</sequence>
<evidence type="ECO:0000313" key="8">
    <source>
        <dbReference type="EMBL" id="CAB4364296.1"/>
    </source>
</evidence>
<organism evidence="9">
    <name type="scientific">freshwater metagenome</name>
    <dbReference type="NCBI Taxonomy" id="449393"/>
    <lineage>
        <taxon>unclassified sequences</taxon>
        <taxon>metagenomes</taxon>
        <taxon>ecological metagenomes</taxon>
    </lineage>
</organism>
<name>A0A6J6SDW8_9ZZZZ</name>
<evidence type="ECO:0000256" key="5">
    <source>
        <dbReference type="ARBA" id="ARBA00023054"/>
    </source>
</evidence>
<evidence type="ECO:0000256" key="1">
    <source>
        <dbReference type="ARBA" id="ARBA00004496"/>
    </source>
</evidence>
<proteinExistence type="inferred from homology"/>
<accession>A0A6J6SDW8</accession>
<dbReference type="NCBIfam" id="TIGR03544">
    <property type="entry name" value="DivI1A_domain"/>
    <property type="match status" value="1"/>
</dbReference>
<evidence type="ECO:0000313" key="9">
    <source>
        <dbReference type="EMBL" id="CAB4732755.1"/>
    </source>
</evidence>
<dbReference type="EMBL" id="CAFBMT010000032">
    <property type="protein sequence ID" value="CAB4956565.1"/>
    <property type="molecule type" value="Genomic_DNA"/>
</dbReference>
<feature type="region of interest" description="Disordered" evidence="7">
    <location>
        <begin position="60"/>
        <end position="91"/>
    </location>
</feature>
<dbReference type="Pfam" id="PF05103">
    <property type="entry name" value="DivIVA"/>
    <property type="match status" value="1"/>
</dbReference>
<evidence type="ECO:0000256" key="7">
    <source>
        <dbReference type="SAM" id="MobiDB-lite"/>
    </source>
</evidence>
<dbReference type="EMBL" id="CAFBOL010000004">
    <property type="protein sequence ID" value="CAB4973099.1"/>
    <property type="molecule type" value="Genomic_DNA"/>
</dbReference>
<feature type="region of interest" description="Disordered" evidence="7">
    <location>
        <begin position="294"/>
        <end position="316"/>
    </location>
</feature>
<dbReference type="AlphaFoldDB" id="A0A6J6SDW8"/>
<keyword evidence="3" id="KW-0963">Cytoplasm</keyword>
<evidence type="ECO:0000256" key="3">
    <source>
        <dbReference type="ARBA" id="ARBA00022490"/>
    </source>
</evidence>
<evidence type="ECO:0000256" key="2">
    <source>
        <dbReference type="ARBA" id="ARBA00009008"/>
    </source>
</evidence>
<dbReference type="InterPro" id="IPR007793">
    <property type="entry name" value="DivIVA_fam"/>
</dbReference>
<dbReference type="EMBL" id="CAESGF010000012">
    <property type="protein sequence ID" value="CAB4364296.1"/>
    <property type="molecule type" value="Genomic_DNA"/>
</dbReference>
<dbReference type="GO" id="GO:0005737">
    <property type="term" value="C:cytoplasm"/>
    <property type="evidence" value="ECO:0007669"/>
    <property type="project" value="UniProtKB-SubCell"/>
</dbReference>
<keyword evidence="6" id="KW-0131">Cell cycle</keyword>
<gene>
    <name evidence="9" type="ORF">UFOPK2656_02247</name>
    <name evidence="10" type="ORF">UFOPK3099_02747</name>
    <name evidence="11" type="ORF">UFOPK3651_03221</name>
    <name evidence="12" type="ORF">UFOPK3931_00293</name>
    <name evidence="8" type="ORF">UFOPK4189_02059</name>
</gene>
<dbReference type="PANTHER" id="PTHR35794">
    <property type="entry name" value="CELL DIVISION PROTEIN DIVIVA"/>
    <property type="match status" value="1"/>
</dbReference>
<keyword evidence="4" id="KW-0132">Cell division</keyword>
<dbReference type="GO" id="GO:0051301">
    <property type="term" value="P:cell division"/>
    <property type="evidence" value="ECO:0007669"/>
    <property type="project" value="UniProtKB-KW"/>
</dbReference>
<evidence type="ECO:0000313" key="11">
    <source>
        <dbReference type="EMBL" id="CAB4956565.1"/>
    </source>
</evidence>
<protein>
    <submittedName>
        <fullName evidence="9">Unannotated protein</fullName>
    </submittedName>
</protein>